<feature type="transmembrane region" description="Helical" evidence="2">
    <location>
        <begin position="1179"/>
        <end position="1202"/>
    </location>
</feature>
<feature type="transmembrane region" description="Helical" evidence="2">
    <location>
        <begin position="917"/>
        <end position="940"/>
    </location>
</feature>
<keyword evidence="5" id="KW-1185">Reference proteome</keyword>
<feature type="compositionally biased region" description="Basic and acidic residues" evidence="1">
    <location>
        <begin position="296"/>
        <end position="331"/>
    </location>
</feature>
<feature type="compositionally biased region" description="Polar residues" evidence="1">
    <location>
        <begin position="67"/>
        <end position="79"/>
    </location>
</feature>
<keyword evidence="2" id="KW-1133">Transmembrane helix</keyword>
<name>A0A0D3D5E0_BRAOL</name>
<dbReference type="HOGENOM" id="CLU_256236_0_0_1"/>
<dbReference type="PANTHER" id="PTHR33223:SF9">
    <property type="entry name" value="RETROTRANSPOSON GAG DOMAIN-CONTAINING PROTEIN"/>
    <property type="match status" value="1"/>
</dbReference>
<keyword evidence="2" id="KW-0472">Membrane</keyword>
<feature type="region of interest" description="Disordered" evidence="1">
    <location>
        <begin position="41"/>
        <end position="80"/>
    </location>
</feature>
<feature type="region of interest" description="Disordered" evidence="1">
    <location>
        <begin position="1346"/>
        <end position="1372"/>
    </location>
</feature>
<sequence length="1372" mass="151912">MAVDEQDNPSKYTQREAELQRQLDGLQSQLEQSAEKLTQLESENLVHQDKNQALNTASNKKRRFRTQVRSMPSLDTPNTAGDVLQEARRHAINGRKATRGGTSDSEKQHCPDRDARKFSFPNIKMYDGTGDPDDHITQYKQRMLAVALPREFREATMCKGFGSTLIGPALQWYNNLSIRSISSFATLSDGFVEQFVSSWNLEKTSDSLYEILQHRAEPFRDYIARFNQEKVLIPKCNVTTTISAFKRGLLPYGNLYKELTKYQCKTMEDVLSRAWAQVKWEEDVASRARTQQKQATRQDRSDRDERSSQKPKKDQGGRNRDRDNQRPKEDGSTGPTDPCHIRRFGDKRRKPCSRKEEISKRQAWPGDVQIKSALANCLVRRILVDNGSSNNIIFQTAYQVLGLDELALTRKTTPLMGFSGEVKQTAGEVVLPVYAEVVRVFLCRLFGARFQGPSSGSLLAGTWNVPLSGTRGPGSCLEAGGNDTGIFFPNSLPLISRFRHRSRGITCALKSTGVAHSQQAPLRQDPVPLILPSWVPLKPELILNPDDGAGTHMLSCVQAGESQRDDTGNGFLKVSLILWVPRTEGIGTRVHSRRRVGNEACEAMASSKSSLDLSAKIEELWNAAVGEAPPPLGGDRFSRTGERSFVFPTTSSLGSLVLLIGFRILSWVRSLYTKISKAVKISPGQLNPPSWRVLIAMHSLGDLEGFTVGVAEVLYCYSISPLNGGEFRYHLHPREKALPVRELSKAERKRCPVFEGCWASKFAFMPFPGFSPTCRGITCALKSTGVAHSQQAPLRQDPVPLILLSWVPLKPELILNPDDGAGTHMLSCVQAGESQRDDTGNGFLKVSLILWVPRTEGIGTRVHSRRRVGNEACEAMASSKSSLDLSAKIEELWNAAVGEAPPPLGGDRFSRTGERSFVFPTTSSLGSLVLLIGFRILSWVRSLYTKISKAVKISPGQLNPPSWRVLIAMHSLGDLEGFTVGVAEVLYCYSISPLNGGEFRYHLHPREKALPVRELSKAERKRCPVFEGCWASKFAFMPFPGFSPTWDTTEQLLELPLERREVSFLVSDEALDRCSIRGVMSGFKGVEALVEYMKALEAMSARKAAVKQIAPVEDEESIPSSSKKKSKASGSVPKTPSPASFDWSAVLSNLNAKAFPLVPVRLSLDGDSFAAIRSLQGDLLQVACHVLCLVFATSLFIGWIILMQAASQIFHLGERMEDKTIAKAEVDALIAQLREGKDAVLAKEKEIKVLKLKVGNQGEAMERVATENASLQKPLEDKEEDICELRYATEVFDAEKAMAVSGAKVVARWELMRELLHHQTDSWEPAAALEKYKIVKTTEAELLGLPAPCFDDEPQVPERDGASEPADGPLTN</sequence>
<dbReference type="Pfam" id="PF03732">
    <property type="entry name" value="Retrotrans_gag"/>
    <property type="match status" value="1"/>
</dbReference>
<evidence type="ECO:0000256" key="2">
    <source>
        <dbReference type="SAM" id="Phobius"/>
    </source>
</evidence>
<dbReference type="InterPro" id="IPR005162">
    <property type="entry name" value="Retrotrans_gag_dom"/>
</dbReference>
<evidence type="ECO:0000256" key="1">
    <source>
        <dbReference type="SAM" id="MobiDB-lite"/>
    </source>
</evidence>
<dbReference type="PANTHER" id="PTHR33223">
    <property type="entry name" value="CCHC-TYPE DOMAIN-CONTAINING PROTEIN"/>
    <property type="match status" value="1"/>
</dbReference>
<evidence type="ECO:0000313" key="4">
    <source>
        <dbReference type="EnsemblPlants" id="Bo7g039220.1"/>
    </source>
</evidence>
<dbReference type="eggNOG" id="KOG0017">
    <property type="taxonomic scope" value="Eukaryota"/>
</dbReference>
<dbReference type="Proteomes" id="UP000032141">
    <property type="component" value="Chromosome C7"/>
</dbReference>
<feature type="region of interest" description="Disordered" evidence="1">
    <location>
        <begin position="286"/>
        <end position="361"/>
    </location>
</feature>
<reference evidence="4" key="2">
    <citation type="submission" date="2015-03" db="UniProtKB">
        <authorList>
            <consortium name="EnsemblPlants"/>
        </authorList>
    </citation>
    <scope>IDENTIFICATION</scope>
</reference>
<keyword evidence="2" id="KW-0812">Transmembrane</keyword>
<protein>
    <recommendedName>
        <fullName evidence="3">Retrotransposon gag domain-containing protein</fullName>
    </recommendedName>
</protein>
<accession>A0A0D3D5E0</accession>
<feature type="region of interest" description="Disordered" evidence="1">
    <location>
        <begin position="93"/>
        <end position="114"/>
    </location>
</feature>
<evidence type="ECO:0000313" key="5">
    <source>
        <dbReference type="Proteomes" id="UP000032141"/>
    </source>
</evidence>
<dbReference type="CDD" id="cd00303">
    <property type="entry name" value="retropepsin_like"/>
    <property type="match status" value="1"/>
</dbReference>
<reference evidence="4 5" key="1">
    <citation type="journal article" date="2014" name="Genome Biol.">
        <title>Transcriptome and methylome profiling reveals relics of genome dominance in the mesopolyploid Brassica oleracea.</title>
        <authorList>
            <person name="Parkin I.A."/>
            <person name="Koh C."/>
            <person name="Tang H."/>
            <person name="Robinson S.J."/>
            <person name="Kagale S."/>
            <person name="Clarke W.E."/>
            <person name="Town C.D."/>
            <person name="Nixon J."/>
            <person name="Krishnakumar V."/>
            <person name="Bidwell S.L."/>
            <person name="Denoeud F."/>
            <person name="Belcram H."/>
            <person name="Links M.G."/>
            <person name="Just J."/>
            <person name="Clarke C."/>
            <person name="Bender T."/>
            <person name="Huebert T."/>
            <person name="Mason A.S."/>
            <person name="Pires J.C."/>
            <person name="Barker G."/>
            <person name="Moore J."/>
            <person name="Walley P.G."/>
            <person name="Manoli S."/>
            <person name="Batley J."/>
            <person name="Edwards D."/>
            <person name="Nelson M.N."/>
            <person name="Wang X."/>
            <person name="Paterson A.H."/>
            <person name="King G."/>
            <person name="Bancroft I."/>
            <person name="Chalhoub B."/>
            <person name="Sharpe A.G."/>
        </authorList>
    </citation>
    <scope>NUCLEOTIDE SEQUENCE</scope>
    <source>
        <strain evidence="4 5">cv. TO1000</strain>
    </source>
</reference>
<feature type="region of interest" description="Disordered" evidence="1">
    <location>
        <begin position="1117"/>
        <end position="1138"/>
    </location>
</feature>
<proteinExistence type="predicted"/>
<feature type="compositionally biased region" description="Basic and acidic residues" evidence="1">
    <location>
        <begin position="104"/>
        <end position="114"/>
    </location>
</feature>
<feature type="domain" description="Retrotransposon gag" evidence="3">
    <location>
        <begin position="163"/>
        <end position="250"/>
    </location>
</feature>
<organism evidence="4 5">
    <name type="scientific">Brassica oleracea var. oleracea</name>
    <dbReference type="NCBI Taxonomy" id="109376"/>
    <lineage>
        <taxon>Eukaryota</taxon>
        <taxon>Viridiplantae</taxon>
        <taxon>Streptophyta</taxon>
        <taxon>Embryophyta</taxon>
        <taxon>Tracheophyta</taxon>
        <taxon>Spermatophyta</taxon>
        <taxon>Magnoliopsida</taxon>
        <taxon>eudicotyledons</taxon>
        <taxon>Gunneridae</taxon>
        <taxon>Pentapetalae</taxon>
        <taxon>rosids</taxon>
        <taxon>malvids</taxon>
        <taxon>Brassicales</taxon>
        <taxon>Brassicaceae</taxon>
        <taxon>Brassiceae</taxon>
        <taxon>Brassica</taxon>
    </lineage>
</organism>
<evidence type="ECO:0000259" key="3">
    <source>
        <dbReference type="Pfam" id="PF03732"/>
    </source>
</evidence>
<dbReference type="Gramene" id="Bo7g039220.1">
    <property type="protein sequence ID" value="Bo7g039220.1"/>
    <property type="gene ID" value="Bo7g039220"/>
</dbReference>
<dbReference type="EnsemblPlants" id="Bo7g039220.1">
    <property type="protein sequence ID" value="Bo7g039220.1"/>
    <property type="gene ID" value="Bo7g039220"/>
</dbReference>